<dbReference type="AlphaFoldDB" id="A0A850DNZ6"/>
<organism evidence="1 2">
    <name type="scientific">Curtobacterium citreum</name>
    <dbReference type="NCBI Taxonomy" id="2036"/>
    <lineage>
        <taxon>Bacteria</taxon>
        <taxon>Bacillati</taxon>
        <taxon>Actinomycetota</taxon>
        <taxon>Actinomycetes</taxon>
        <taxon>Micrococcales</taxon>
        <taxon>Microbacteriaceae</taxon>
        <taxon>Curtobacterium</taxon>
    </lineage>
</organism>
<evidence type="ECO:0000313" key="1">
    <source>
        <dbReference type="EMBL" id="NUU26914.1"/>
    </source>
</evidence>
<gene>
    <name evidence="1" type="ORF">HP467_02135</name>
</gene>
<dbReference type="Proteomes" id="UP000539146">
    <property type="component" value="Unassembled WGS sequence"/>
</dbReference>
<protein>
    <submittedName>
        <fullName evidence="1">Uncharacterized protein</fullName>
    </submittedName>
</protein>
<evidence type="ECO:0000313" key="2">
    <source>
        <dbReference type="Proteomes" id="UP000539146"/>
    </source>
</evidence>
<dbReference type="RefSeq" id="WP_175325065.1">
    <property type="nucleotide sequence ID" value="NZ_BAAAWP010000001.1"/>
</dbReference>
<name>A0A850DNZ6_9MICO</name>
<accession>A0A850DNZ6</accession>
<proteinExistence type="predicted"/>
<reference evidence="1 2" key="1">
    <citation type="submission" date="2020-05" db="EMBL/GenBank/DDBJ databases">
        <title>Genome Sequencing of Type Strains.</title>
        <authorList>
            <person name="Lemaire J.F."/>
            <person name="Inderbitzin P."/>
            <person name="Gregorio O.A."/>
            <person name="Collins S.B."/>
            <person name="Wespe N."/>
            <person name="Knight-Connoni V."/>
        </authorList>
    </citation>
    <scope>NUCLEOTIDE SEQUENCE [LARGE SCALE GENOMIC DNA]</scope>
    <source>
        <strain evidence="1 2">DSM 20512</strain>
    </source>
</reference>
<sequence length="116" mass="12590">MRDRSAADVEDTPAGRTRAQRALASWTTRLFASERIRVRPAPGTVRVVVQGPTGGQVVAQGIDGVLDAVERLRPGRVDWTSVAARARAFSDDDRDVLDLDLRALVGALDRRTGALR</sequence>
<dbReference type="EMBL" id="JABMCG010000065">
    <property type="protein sequence ID" value="NUU26914.1"/>
    <property type="molecule type" value="Genomic_DNA"/>
</dbReference>
<comment type="caution">
    <text evidence="1">The sequence shown here is derived from an EMBL/GenBank/DDBJ whole genome shotgun (WGS) entry which is preliminary data.</text>
</comment>